<dbReference type="Proteomes" id="UP001150925">
    <property type="component" value="Unassembled WGS sequence"/>
</dbReference>
<evidence type="ECO:0000256" key="1">
    <source>
        <dbReference type="ARBA" id="ARBA00022679"/>
    </source>
</evidence>
<name>A0A9W8E3A1_9FUNG</name>
<dbReference type="CDD" id="cd01448">
    <property type="entry name" value="TST_Repeat_1"/>
    <property type="match status" value="1"/>
</dbReference>
<dbReference type="PROSITE" id="PS50206">
    <property type="entry name" value="RHODANESE_3"/>
    <property type="match status" value="2"/>
</dbReference>
<keyword evidence="5" id="KW-1185">Reference proteome</keyword>
<dbReference type="OrthoDB" id="270167at2759"/>
<organism evidence="4 5">
    <name type="scientific">Dispira parvispora</name>
    <dbReference type="NCBI Taxonomy" id="1520584"/>
    <lineage>
        <taxon>Eukaryota</taxon>
        <taxon>Fungi</taxon>
        <taxon>Fungi incertae sedis</taxon>
        <taxon>Zoopagomycota</taxon>
        <taxon>Kickxellomycotina</taxon>
        <taxon>Dimargaritomycetes</taxon>
        <taxon>Dimargaritales</taxon>
        <taxon>Dimargaritaceae</taxon>
        <taxon>Dispira</taxon>
    </lineage>
</organism>
<dbReference type="PANTHER" id="PTHR11364">
    <property type="entry name" value="THIOSULFATE SULFERTANSFERASE"/>
    <property type="match status" value="1"/>
</dbReference>
<proteinExistence type="predicted"/>
<evidence type="ECO:0000259" key="3">
    <source>
        <dbReference type="PROSITE" id="PS50206"/>
    </source>
</evidence>
<accession>A0A9W8E3A1</accession>
<dbReference type="Gene3D" id="3.40.250.10">
    <property type="entry name" value="Rhodanese-like domain"/>
    <property type="match status" value="2"/>
</dbReference>
<keyword evidence="1" id="KW-0808">Transferase</keyword>
<evidence type="ECO:0000313" key="4">
    <source>
        <dbReference type="EMBL" id="KAJ1948864.1"/>
    </source>
</evidence>
<dbReference type="AlphaFoldDB" id="A0A9W8E3A1"/>
<feature type="domain" description="Rhodanese" evidence="3">
    <location>
        <begin position="20"/>
        <end position="137"/>
    </location>
</feature>
<dbReference type="SUPFAM" id="SSF52821">
    <property type="entry name" value="Rhodanese/Cell cycle control phosphatase"/>
    <property type="match status" value="2"/>
</dbReference>
<gene>
    <name evidence="4" type="ORF">IWQ62_006831</name>
</gene>
<dbReference type="Pfam" id="PF00581">
    <property type="entry name" value="Rhodanese"/>
    <property type="match status" value="1"/>
</dbReference>
<keyword evidence="2" id="KW-0677">Repeat</keyword>
<reference evidence="4" key="1">
    <citation type="submission" date="2022-07" db="EMBL/GenBank/DDBJ databases">
        <title>Phylogenomic reconstructions and comparative analyses of Kickxellomycotina fungi.</title>
        <authorList>
            <person name="Reynolds N.K."/>
            <person name="Stajich J.E."/>
            <person name="Barry K."/>
            <person name="Grigoriev I.V."/>
            <person name="Crous P."/>
            <person name="Smith M.E."/>
        </authorList>
    </citation>
    <scope>NUCLEOTIDE SEQUENCE</scope>
    <source>
        <strain evidence="4">RSA 1196</strain>
    </source>
</reference>
<sequence>DEVKSDFDSALCSTEWLEEHLDKVIPVDGSWVMPFSRRDLRDEWIQCHLPQARFLDIERLSAKHPVLPHPLPSSQMFASAMTSLGIDKDSHVVVYDNSYLFSACRLYWMFKVFGHKNVSILNGGLPKWLAEKRPVRSGLQDLSRLPPAKDKYSCKLHTKLVRRYDEILDNTWAWINTAKDKADTTGLEYVLDARNSERFQGLIPEPRPGIASGSIPHSVNTFWEDLVDKDKKTGAITLKSRDELRRYFATKNIDTTKPLVSSC</sequence>
<dbReference type="SMART" id="SM00450">
    <property type="entry name" value="RHOD"/>
    <property type="match status" value="1"/>
</dbReference>
<feature type="non-terminal residue" evidence="4">
    <location>
        <position position="1"/>
    </location>
</feature>
<evidence type="ECO:0000256" key="2">
    <source>
        <dbReference type="ARBA" id="ARBA00022737"/>
    </source>
</evidence>
<feature type="non-terminal residue" evidence="4">
    <location>
        <position position="263"/>
    </location>
</feature>
<protein>
    <recommendedName>
        <fullName evidence="3">Rhodanese domain-containing protein</fullName>
    </recommendedName>
</protein>
<feature type="domain" description="Rhodanese" evidence="3">
    <location>
        <begin position="190"/>
        <end position="263"/>
    </location>
</feature>
<dbReference type="PANTHER" id="PTHR11364:SF27">
    <property type="entry name" value="SULFURTRANSFERASE"/>
    <property type="match status" value="1"/>
</dbReference>
<evidence type="ECO:0000313" key="5">
    <source>
        <dbReference type="Proteomes" id="UP001150925"/>
    </source>
</evidence>
<dbReference type="GO" id="GO:0004792">
    <property type="term" value="F:thiosulfate-cyanide sulfurtransferase activity"/>
    <property type="evidence" value="ECO:0007669"/>
    <property type="project" value="TreeGrafter"/>
</dbReference>
<dbReference type="InterPro" id="IPR045078">
    <property type="entry name" value="TST/MPST-like"/>
</dbReference>
<dbReference type="EMBL" id="JANBPY010004189">
    <property type="protein sequence ID" value="KAJ1948864.1"/>
    <property type="molecule type" value="Genomic_DNA"/>
</dbReference>
<comment type="caution">
    <text evidence="4">The sequence shown here is derived from an EMBL/GenBank/DDBJ whole genome shotgun (WGS) entry which is preliminary data.</text>
</comment>
<dbReference type="InterPro" id="IPR036873">
    <property type="entry name" value="Rhodanese-like_dom_sf"/>
</dbReference>
<dbReference type="InterPro" id="IPR001763">
    <property type="entry name" value="Rhodanese-like_dom"/>
</dbReference>